<dbReference type="InterPro" id="IPR050194">
    <property type="entry name" value="Glycosyltransferase_grp1"/>
</dbReference>
<comment type="caution">
    <text evidence="5">The sequence shown here is derived from an EMBL/GenBank/DDBJ whole genome shotgun (WGS) entry which is preliminary data.</text>
</comment>
<keyword evidence="1" id="KW-0328">Glycosyltransferase</keyword>
<name>A0A1Q5PPP0_9ACTO</name>
<dbReference type="Pfam" id="PF00534">
    <property type="entry name" value="Glycos_transf_1"/>
    <property type="match status" value="1"/>
</dbReference>
<dbReference type="PANTHER" id="PTHR45947:SF3">
    <property type="entry name" value="SULFOQUINOVOSYL TRANSFERASE SQD2"/>
    <property type="match status" value="1"/>
</dbReference>
<organism evidence="5 6">
    <name type="scientific">Boudabousia liubingyangii</name>
    <dbReference type="NCBI Taxonomy" id="1921764"/>
    <lineage>
        <taxon>Bacteria</taxon>
        <taxon>Bacillati</taxon>
        <taxon>Actinomycetota</taxon>
        <taxon>Actinomycetes</taxon>
        <taxon>Actinomycetales</taxon>
        <taxon>Actinomycetaceae</taxon>
        <taxon>Boudabousia</taxon>
    </lineage>
</organism>
<evidence type="ECO:0000259" key="4">
    <source>
        <dbReference type="Pfam" id="PF13579"/>
    </source>
</evidence>
<feature type="domain" description="Glycosyltransferase subfamily 4-like N-terminal" evidence="4">
    <location>
        <begin position="71"/>
        <end position="250"/>
    </location>
</feature>
<dbReference type="Proteomes" id="UP000186785">
    <property type="component" value="Unassembled WGS sequence"/>
</dbReference>
<evidence type="ECO:0000313" key="6">
    <source>
        <dbReference type="Proteomes" id="UP000186785"/>
    </source>
</evidence>
<dbReference type="Pfam" id="PF13579">
    <property type="entry name" value="Glyco_trans_4_4"/>
    <property type="match status" value="1"/>
</dbReference>
<evidence type="ECO:0000256" key="2">
    <source>
        <dbReference type="ARBA" id="ARBA00022679"/>
    </source>
</evidence>
<dbReference type="AlphaFoldDB" id="A0A1Q5PPP0"/>
<proteinExistence type="predicted"/>
<dbReference type="EMBL" id="MQSV01000001">
    <property type="protein sequence ID" value="OKL49486.1"/>
    <property type="molecule type" value="Genomic_DNA"/>
</dbReference>
<dbReference type="SUPFAM" id="SSF53756">
    <property type="entry name" value="UDP-Glycosyltransferase/glycogen phosphorylase"/>
    <property type="match status" value="1"/>
</dbReference>
<dbReference type="GO" id="GO:1901137">
    <property type="term" value="P:carbohydrate derivative biosynthetic process"/>
    <property type="evidence" value="ECO:0007669"/>
    <property type="project" value="UniProtKB-ARBA"/>
</dbReference>
<evidence type="ECO:0000256" key="1">
    <source>
        <dbReference type="ARBA" id="ARBA00022676"/>
    </source>
</evidence>
<keyword evidence="2" id="KW-0808">Transferase</keyword>
<keyword evidence="6" id="KW-1185">Reference proteome</keyword>
<gene>
    <name evidence="5" type="ORF">BSR29_00550</name>
</gene>
<dbReference type="Gene3D" id="3.40.50.2000">
    <property type="entry name" value="Glycogen Phosphorylase B"/>
    <property type="match status" value="2"/>
</dbReference>
<dbReference type="CDD" id="cd03801">
    <property type="entry name" value="GT4_PimA-like"/>
    <property type="match status" value="1"/>
</dbReference>
<reference evidence="5 6" key="1">
    <citation type="submission" date="2016-11" db="EMBL/GenBank/DDBJ databases">
        <title>Actinomyces gypaetusis sp. nov. isolated from the vulture Gypaetus barbatus in Qinghai Tibet Plateau China.</title>
        <authorList>
            <person name="Meng X."/>
        </authorList>
    </citation>
    <scope>NUCLEOTIDE SEQUENCE [LARGE SCALE GENOMIC DNA]</scope>
    <source>
        <strain evidence="5 6">VUL4_2</strain>
    </source>
</reference>
<sequence>MHKWAQARLYWAHGNFTEAISQASGALKERFCDEAEVIRTGLIRQPQAKRYTPKSDSLFILTNSLPTTNSGYSYRTQALLRACRAAGMKVAGLTRLGYPMSVGRFSSDGYDQVDGVTYFRSIPWKVPALLSDRIALQAQEIVNIALELRPAVLHATTDYQNGLATRVAAQALGIPWVYEMRGELEKSWVARFPKADQEKALASERYRSLRALEKELADSADAVVVLSKVQRDSLIARGVAAEKIWIVPNGVSARLLDTTRDRSKSRKILGLKTNEFLFGSVTSVVDYEGLDTLVKVLPLLLEKGIPARLAIVGDGISLPALKEQANSLGVSDKCIFPGRVSQNDADLWYQALDVFCVPRKDTEVTRTVTPMKSIPALAYGVPVLVSHLPALEELVPEVFSHWLIQANDEISWSVALCKLINTNGPTTSEQCKEFVYQRTWEKNANLYSQLYSSLRRSYDQQ</sequence>
<dbReference type="GO" id="GO:0016758">
    <property type="term" value="F:hexosyltransferase activity"/>
    <property type="evidence" value="ECO:0007669"/>
    <property type="project" value="TreeGrafter"/>
</dbReference>
<feature type="domain" description="Glycosyl transferase family 1" evidence="3">
    <location>
        <begin position="261"/>
        <end position="434"/>
    </location>
</feature>
<evidence type="ECO:0000259" key="3">
    <source>
        <dbReference type="Pfam" id="PF00534"/>
    </source>
</evidence>
<accession>A0A1Q5PPP0</accession>
<evidence type="ECO:0000313" key="5">
    <source>
        <dbReference type="EMBL" id="OKL49486.1"/>
    </source>
</evidence>
<evidence type="ECO:0008006" key="7">
    <source>
        <dbReference type="Google" id="ProtNLM"/>
    </source>
</evidence>
<protein>
    <recommendedName>
        <fullName evidence="7">Glycosyltransferase</fullName>
    </recommendedName>
</protein>
<dbReference type="InterPro" id="IPR028098">
    <property type="entry name" value="Glyco_trans_4-like_N"/>
</dbReference>
<dbReference type="PANTHER" id="PTHR45947">
    <property type="entry name" value="SULFOQUINOVOSYL TRANSFERASE SQD2"/>
    <property type="match status" value="1"/>
</dbReference>
<dbReference type="InterPro" id="IPR001296">
    <property type="entry name" value="Glyco_trans_1"/>
</dbReference>